<dbReference type="EMBL" id="UZAM01008887">
    <property type="protein sequence ID" value="VDP06828.1"/>
    <property type="molecule type" value="Genomic_DNA"/>
</dbReference>
<evidence type="ECO:0000313" key="4">
    <source>
        <dbReference type="WBParaSite" id="SBAD_0000550501-mRNA-1"/>
    </source>
</evidence>
<keyword evidence="3" id="KW-1185">Reference proteome</keyword>
<name>A0A183INU2_9BILA</name>
<evidence type="ECO:0000313" key="3">
    <source>
        <dbReference type="Proteomes" id="UP000270296"/>
    </source>
</evidence>
<gene>
    <name evidence="2" type="ORF">SBAD_LOCUS5289</name>
</gene>
<reference evidence="2 3" key="2">
    <citation type="submission" date="2018-11" db="EMBL/GenBank/DDBJ databases">
        <authorList>
            <consortium name="Pathogen Informatics"/>
        </authorList>
    </citation>
    <scope>NUCLEOTIDE SEQUENCE [LARGE SCALE GENOMIC DNA]</scope>
</reference>
<reference evidence="4" key="1">
    <citation type="submission" date="2016-06" db="UniProtKB">
        <authorList>
            <consortium name="WormBaseParasite"/>
        </authorList>
    </citation>
    <scope>IDENTIFICATION</scope>
</reference>
<evidence type="ECO:0000256" key="1">
    <source>
        <dbReference type="SAM" id="MobiDB-lite"/>
    </source>
</evidence>
<proteinExistence type="predicted"/>
<dbReference type="AlphaFoldDB" id="A0A183INU2"/>
<dbReference type="WBParaSite" id="SBAD_0000550501-mRNA-1">
    <property type="protein sequence ID" value="SBAD_0000550501-mRNA-1"/>
    <property type="gene ID" value="SBAD_0000550501"/>
</dbReference>
<sequence>MDGCEGMANDMSNEFDSDERQAVGTSSENELCFMYDVDAEEDRLFRYLLELIWIKEIIQREPQRFRLMMQHIDQEIQITKLTIAAYRQNPYATYQLRFS</sequence>
<dbReference type="Proteomes" id="UP000270296">
    <property type="component" value="Unassembled WGS sequence"/>
</dbReference>
<organism evidence="4">
    <name type="scientific">Soboliphyme baturini</name>
    <dbReference type="NCBI Taxonomy" id="241478"/>
    <lineage>
        <taxon>Eukaryota</taxon>
        <taxon>Metazoa</taxon>
        <taxon>Ecdysozoa</taxon>
        <taxon>Nematoda</taxon>
        <taxon>Enoplea</taxon>
        <taxon>Dorylaimia</taxon>
        <taxon>Dioctophymatida</taxon>
        <taxon>Dioctophymatoidea</taxon>
        <taxon>Soboliphymatidae</taxon>
        <taxon>Soboliphyme</taxon>
    </lineage>
</organism>
<accession>A0A183INU2</accession>
<protein>
    <submittedName>
        <fullName evidence="4">BESS domain-containing protein</fullName>
    </submittedName>
</protein>
<feature type="region of interest" description="Disordered" evidence="1">
    <location>
        <begin position="1"/>
        <end position="26"/>
    </location>
</feature>
<evidence type="ECO:0000313" key="2">
    <source>
        <dbReference type="EMBL" id="VDP06828.1"/>
    </source>
</evidence>